<feature type="region of interest" description="Disordered" evidence="2">
    <location>
        <begin position="292"/>
        <end position="317"/>
    </location>
</feature>
<reference evidence="4 5" key="1">
    <citation type="submission" date="2020-07" db="EMBL/GenBank/DDBJ databases">
        <authorList>
            <person name="Feng X."/>
        </authorList>
    </citation>
    <scope>NUCLEOTIDE SEQUENCE [LARGE SCALE GENOMIC DNA]</scope>
    <source>
        <strain evidence="4 5">JCM31066</strain>
    </source>
</reference>
<keyword evidence="3" id="KW-0472">Membrane</keyword>
<evidence type="ECO:0000313" key="4">
    <source>
        <dbReference type="EMBL" id="MBC2594414.1"/>
    </source>
</evidence>
<evidence type="ECO:0000313" key="5">
    <source>
        <dbReference type="Proteomes" id="UP000546464"/>
    </source>
</evidence>
<dbReference type="RefSeq" id="WP_185675398.1">
    <property type="nucleotide sequence ID" value="NZ_JACHVB010000021.1"/>
</dbReference>
<feature type="region of interest" description="Disordered" evidence="2">
    <location>
        <begin position="381"/>
        <end position="422"/>
    </location>
</feature>
<protein>
    <submittedName>
        <fullName evidence="4">Uncharacterized protein</fullName>
    </submittedName>
</protein>
<comment type="caution">
    <text evidence="4">The sequence shown here is derived from an EMBL/GenBank/DDBJ whole genome shotgun (WGS) entry which is preliminary data.</text>
</comment>
<evidence type="ECO:0000256" key="3">
    <source>
        <dbReference type="SAM" id="Phobius"/>
    </source>
</evidence>
<name>A0A842HFV5_9BACT</name>
<gene>
    <name evidence="4" type="ORF">H5P28_09110</name>
</gene>
<evidence type="ECO:0000256" key="1">
    <source>
        <dbReference type="SAM" id="Coils"/>
    </source>
</evidence>
<accession>A0A842HFV5</accession>
<organism evidence="4 5">
    <name type="scientific">Ruficoccus amylovorans</name>
    <dbReference type="NCBI Taxonomy" id="1804625"/>
    <lineage>
        <taxon>Bacteria</taxon>
        <taxon>Pseudomonadati</taxon>
        <taxon>Verrucomicrobiota</taxon>
        <taxon>Opitutia</taxon>
        <taxon>Puniceicoccales</taxon>
        <taxon>Cerasicoccaceae</taxon>
        <taxon>Ruficoccus</taxon>
    </lineage>
</organism>
<feature type="coiled-coil region" evidence="1">
    <location>
        <begin position="174"/>
        <end position="201"/>
    </location>
</feature>
<dbReference type="AlphaFoldDB" id="A0A842HFV5"/>
<feature type="compositionally biased region" description="Low complexity" evidence="2">
    <location>
        <begin position="300"/>
        <end position="313"/>
    </location>
</feature>
<dbReference type="EMBL" id="JACHVB010000021">
    <property type="protein sequence ID" value="MBC2594414.1"/>
    <property type="molecule type" value="Genomic_DNA"/>
</dbReference>
<feature type="transmembrane region" description="Helical" evidence="3">
    <location>
        <begin position="55"/>
        <end position="76"/>
    </location>
</feature>
<proteinExistence type="predicted"/>
<keyword evidence="1" id="KW-0175">Coiled coil</keyword>
<keyword evidence="5" id="KW-1185">Reference proteome</keyword>
<evidence type="ECO:0000256" key="2">
    <source>
        <dbReference type="SAM" id="MobiDB-lite"/>
    </source>
</evidence>
<keyword evidence="3" id="KW-0812">Transmembrane</keyword>
<keyword evidence="3" id="KW-1133">Transmembrane helix</keyword>
<sequence>MMASSPSATYWLSRARWLALGVNAAWTWQRFVPVFAGINLLFAAYILIARRSGEAVTAGLPAYLVLIALALGWSLWRGRGKYFSRKDALLRLETALGLKNRLSCAAEGIVDWPEPEAYRGRAVGLRPQAALLPLVYSGAFILAGLWLPIQPVKAGPVAGDAVEPSAWTQVADWAELLREERIVAPEEVEKLEEQLDELRNRPQEEWYTQGSLEAGEALRDETRLAMQELARQLQSTSTFLEEMARQQENPMMGSAEAEQLDQAWLKQLEQLQAGSPGLDPEMMSQLKTLSFSQMSSLSPEQLQQMQERLQQGAGQCGGAAGLSELDLEAVTLQVRQMGTGAPQRGPGPAPLVMADEGTSLNTATREGVSNQDMRNAALGETVGISSRPGNDEQAETFEGGATSGGASSLGTGGDAVWRESYTPDERAILEQYFK</sequence>
<dbReference type="Proteomes" id="UP000546464">
    <property type="component" value="Unassembled WGS sequence"/>
</dbReference>
<feature type="transmembrane region" description="Helical" evidence="3">
    <location>
        <begin position="31"/>
        <end position="49"/>
    </location>
</feature>